<dbReference type="PANTHER" id="PTHR43086:SF2">
    <property type="entry name" value="HYDROXYSTEROID DEHYDROGENASE-LIKE PROTEIN 1"/>
    <property type="match status" value="1"/>
</dbReference>
<dbReference type="RefSeq" id="XP_025380944.1">
    <property type="nucleotide sequence ID" value="XM_025520617.1"/>
</dbReference>
<dbReference type="InterPro" id="IPR020904">
    <property type="entry name" value="Sc_DH/Rdtase_CS"/>
</dbReference>
<dbReference type="PROSITE" id="PS00061">
    <property type="entry name" value="ADH_SHORT"/>
    <property type="match status" value="1"/>
</dbReference>
<keyword evidence="11 12" id="KW-0275">Fatty acid biosynthesis</keyword>
<dbReference type="GO" id="GO:0141040">
    <property type="term" value="F:very-long-chain 3-oxoacyl-CoA reductase activity"/>
    <property type="evidence" value="ECO:0007669"/>
    <property type="project" value="UniProtKB-EC"/>
</dbReference>
<dbReference type="UniPathway" id="UPA00094"/>
<keyword evidence="2 12" id="KW-0444">Lipid biosynthesis</keyword>
<feature type="active site" description="Proton acceptor" evidence="12">
    <location>
        <position position="228"/>
    </location>
</feature>
<dbReference type="EMBL" id="KZ819634">
    <property type="protein sequence ID" value="PWN93746.1"/>
    <property type="molecule type" value="Genomic_DNA"/>
</dbReference>
<comment type="catalytic activity">
    <reaction evidence="12">
        <text>a very-long-chain (3R)-3-hydroxyacyl-CoA + NADP(+) = a very-long-chain 3-oxoacyl-CoA + NADPH + H(+)</text>
        <dbReference type="Rhea" id="RHEA:48680"/>
        <dbReference type="ChEBI" id="CHEBI:15378"/>
        <dbReference type="ChEBI" id="CHEBI:57783"/>
        <dbReference type="ChEBI" id="CHEBI:58349"/>
        <dbReference type="ChEBI" id="CHEBI:85440"/>
        <dbReference type="ChEBI" id="CHEBI:90725"/>
        <dbReference type="EC" id="1.1.1.330"/>
    </reaction>
</comment>
<evidence type="ECO:0000256" key="9">
    <source>
        <dbReference type="ARBA" id="ARBA00023098"/>
    </source>
</evidence>
<keyword evidence="9 12" id="KW-0443">Lipid metabolism</keyword>
<dbReference type="Pfam" id="PF00106">
    <property type="entry name" value="adh_short"/>
    <property type="match status" value="1"/>
</dbReference>
<keyword evidence="5 12" id="KW-0276">Fatty acid metabolism</keyword>
<evidence type="ECO:0000313" key="15">
    <source>
        <dbReference type="EMBL" id="PWN93746.1"/>
    </source>
</evidence>
<dbReference type="PANTHER" id="PTHR43086">
    <property type="entry name" value="VERY-LONG-CHAIN 3-OXOOACYL-COA REDUCTASE"/>
    <property type="match status" value="1"/>
</dbReference>
<keyword evidence="7 12" id="KW-1133">Transmembrane helix</keyword>
<dbReference type="Gene3D" id="3.40.50.720">
    <property type="entry name" value="NAD(P)-binding Rossmann-like Domain"/>
    <property type="match status" value="1"/>
</dbReference>
<dbReference type="GO" id="GO:0030497">
    <property type="term" value="P:fatty acid elongation"/>
    <property type="evidence" value="ECO:0007669"/>
    <property type="project" value="UniProtKB-UniRule"/>
</dbReference>
<comment type="similarity">
    <text evidence="12 13">Belongs to the short-chain dehydrogenases/reductases (SDR) family.</text>
</comment>
<dbReference type="EC" id="1.1.1.330" evidence="12"/>
<sequence>MNFFSSFQEKVQLHAASSTTTTKVSVPLVLLAAVGGLVVFNWALSILQLVLDLYVLPGVSLSKFGAAKKGQPGQGAWAVVTGATDGIGKEFALQLAKRGFNVFLASRTTAKLQAVQEEIGQAAPGAKVDWFPIDFAAATADDYAALAKAIGDRDVGVLVNNVGMSHNMPVPFHETEDKELENIVNINVFATLRVTKIVTPGMVKRKRGLVLQLGSFAGQFPSPLLSTYSGTKAFLIGFNAALGEELSRSGVTVQLLNTYFVVSAMSKIRKSSALIPMPKPYVANVLAKIGRQGGAQGRPFEGTVWPMQGLFDWIITNLVGTRYRLSFTYDQQASIRKRAIRKAERQAKAQ</sequence>
<dbReference type="SUPFAM" id="SSF51735">
    <property type="entry name" value="NAD(P)-binding Rossmann-fold domains"/>
    <property type="match status" value="1"/>
</dbReference>
<comment type="subcellular location">
    <subcellularLocation>
        <location evidence="12">Endoplasmic reticulum membrane</location>
        <topology evidence="12">Single-pass membrane protein</topology>
    </subcellularLocation>
</comment>
<evidence type="ECO:0000256" key="7">
    <source>
        <dbReference type="ARBA" id="ARBA00022989"/>
    </source>
</evidence>
<dbReference type="FunFam" id="3.40.50.720:FF:000137">
    <property type="entry name" value="Hydroxysteroid (17-beta) dehydrogenase 3"/>
    <property type="match status" value="1"/>
</dbReference>
<evidence type="ECO:0000256" key="2">
    <source>
        <dbReference type="ARBA" id="ARBA00022516"/>
    </source>
</evidence>
<dbReference type="PIRSF" id="PIRSF000126">
    <property type="entry name" value="11-beta-HSD1"/>
    <property type="match status" value="1"/>
</dbReference>
<evidence type="ECO:0000256" key="8">
    <source>
        <dbReference type="ARBA" id="ARBA00023002"/>
    </source>
</evidence>
<comment type="function">
    <text evidence="12">Component of the microsomal membrane bound fatty acid elongation system, which produces the 26-carbon very long-chain fatty acids (VLCFA) from palmitate. Catalyzes the reduction of the 3-ketoacyl-CoA intermediate that is formed in each cycle of fatty acid elongation. VLCFAs serve as precursors for ceramide and sphingolipids.</text>
</comment>
<proteinExistence type="inferred from homology"/>
<reference evidence="15 16" key="1">
    <citation type="journal article" date="2018" name="Mol. Biol. Evol.">
        <title>Broad Genomic Sampling Reveals a Smut Pathogenic Ancestry of the Fungal Clade Ustilaginomycotina.</title>
        <authorList>
            <person name="Kijpornyongpan T."/>
            <person name="Mondo S.J."/>
            <person name="Barry K."/>
            <person name="Sandor L."/>
            <person name="Lee J."/>
            <person name="Lipzen A."/>
            <person name="Pangilinan J."/>
            <person name="LaButti K."/>
            <person name="Hainaut M."/>
            <person name="Henrissat B."/>
            <person name="Grigoriev I.V."/>
            <person name="Spatafora J.W."/>
            <person name="Aime M.C."/>
        </authorList>
    </citation>
    <scope>NUCLEOTIDE SEQUENCE [LARGE SCALE GENOMIC DNA]</scope>
    <source>
        <strain evidence="15 16">MCA 4198</strain>
    </source>
</reference>
<keyword evidence="10 12" id="KW-0472">Membrane</keyword>
<keyword evidence="8 12" id="KW-0560">Oxidoreductase</keyword>
<dbReference type="HAMAP" id="MF_03107">
    <property type="entry name" value="3_ketoreductase"/>
    <property type="match status" value="1"/>
</dbReference>
<evidence type="ECO:0000256" key="13">
    <source>
        <dbReference type="RuleBase" id="RU000363"/>
    </source>
</evidence>
<dbReference type="InterPro" id="IPR002347">
    <property type="entry name" value="SDR_fam"/>
</dbReference>
<comment type="pathway">
    <text evidence="1">Lipid metabolism; fatty acid biosynthesis.</text>
</comment>
<keyword evidence="16" id="KW-1185">Reference proteome</keyword>
<dbReference type="GO" id="GO:0045703">
    <property type="term" value="F:ketoreductase activity"/>
    <property type="evidence" value="ECO:0007669"/>
    <property type="project" value="UniProtKB-UniRule"/>
</dbReference>
<dbReference type="GeneID" id="37042533"/>
<evidence type="ECO:0000256" key="1">
    <source>
        <dbReference type="ARBA" id="ARBA00005194"/>
    </source>
</evidence>
<keyword evidence="6 12" id="KW-0521">NADP</keyword>
<dbReference type="CDD" id="cd05356">
    <property type="entry name" value="17beta-HSD1_like_SDR_c"/>
    <property type="match status" value="1"/>
</dbReference>
<organism evidence="15 16">
    <name type="scientific">Acaromyces ingoldii</name>
    <dbReference type="NCBI Taxonomy" id="215250"/>
    <lineage>
        <taxon>Eukaryota</taxon>
        <taxon>Fungi</taxon>
        <taxon>Dikarya</taxon>
        <taxon>Basidiomycota</taxon>
        <taxon>Ustilaginomycotina</taxon>
        <taxon>Exobasidiomycetes</taxon>
        <taxon>Exobasidiales</taxon>
        <taxon>Cryptobasidiaceae</taxon>
        <taxon>Acaromyces</taxon>
    </lineage>
</organism>
<evidence type="ECO:0000313" key="16">
    <source>
        <dbReference type="Proteomes" id="UP000245768"/>
    </source>
</evidence>
<protein>
    <recommendedName>
        <fullName evidence="12">Very-long-chain 3-oxoacyl-CoA reductase</fullName>
        <ecNumber evidence="12">1.1.1.330</ecNumber>
    </recommendedName>
    <alternativeName>
        <fullName evidence="12">3-ketoacyl-CoA reductase</fullName>
        <shortName evidence="12">3-ketoreductase</shortName>
        <shortName evidence="12">KAR</shortName>
    </alternativeName>
    <alternativeName>
        <fullName evidence="12">Microsomal beta-keto-reductase</fullName>
    </alternativeName>
</protein>
<evidence type="ECO:0000256" key="14">
    <source>
        <dbReference type="SAM" id="Phobius"/>
    </source>
</evidence>
<feature type="transmembrane region" description="Helical" evidence="14">
    <location>
        <begin position="28"/>
        <end position="55"/>
    </location>
</feature>
<evidence type="ECO:0000256" key="10">
    <source>
        <dbReference type="ARBA" id="ARBA00023136"/>
    </source>
</evidence>
<dbReference type="PRINTS" id="PR00080">
    <property type="entry name" value="SDRFAMILY"/>
</dbReference>
<dbReference type="PRINTS" id="PR00081">
    <property type="entry name" value="GDHRDH"/>
</dbReference>
<dbReference type="InterPro" id="IPR027533">
    <property type="entry name" value="3_ketoreductase_fungal"/>
</dbReference>
<evidence type="ECO:0000256" key="12">
    <source>
        <dbReference type="HAMAP-Rule" id="MF_03107"/>
    </source>
</evidence>
<evidence type="ECO:0000256" key="11">
    <source>
        <dbReference type="ARBA" id="ARBA00023160"/>
    </source>
</evidence>
<evidence type="ECO:0000256" key="3">
    <source>
        <dbReference type="ARBA" id="ARBA00022692"/>
    </source>
</evidence>
<dbReference type="FunCoup" id="A0A316YXG2">
    <property type="interactions" value="389"/>
</dbReference>
<keyword evidence="4 12" id="KW-0256">Endoplasmic reticulum</keyword>
<accession>A0A316YXG2</accession>
<evidence type="ECO:0000256" key="6">
    <source>
        <dbReference type="ARBA" id="ARBA00022857"/>
    </source>
</evidence>
<dbReference type="AlphaFoldDB" id="A0A316YXG2"/>
<name>A0A316YXG2_9BASI</name>
<evidence type="ECO:0000256" key="4">
    <source>
        <dbReference type="ARBA" id="ARBA00022824"/>
    </source>
</evidence>
<feature type="binding site" evidence="12">
    <location>
        <position position="215"/>
    </location>
    <ligand>
        <name>substrate</name>
    </ligand>
</feature>
<dbReference type="InterPro" id="IPR036291">
    <property type="entry name" value="NAD(P)-bd_dom_sf"/>
</dbReference>
<dbReference type="Proteomes" id="UP000245768">
    <property type="component" value="Unassembled WGS sequence"/>
</dbReference>
<evidence type="ECO:0000256" key="5">
    <source>
        <dbReference type="ARBA" id="ARBA00022832"/>
    </source>
</evidence>
<dbReference type="GO" id="GO:0005789">
    <property type="term" value="C:endoplasmic reticulum membrane"/>
    <property type="evidence" value="ECO:0007669"/>
    <property type="project" value="UniProtKB-SubCell"/>
</dbReference>
<dbReference type="STRING" id="215250.A0A316YXG2"/>
<dbReference type="OrthoDB" id="5545019at2759"/>
<dbReference type="InParanoid" id="A0A316YXG2"/>
<gene>
    <name evidence="15" type="ORF">FA10DRAFT_264353</name>
</gene>
<keyword evidence="3 12" id="KW-0812">Transmembrane</keyword>